<keyword evidence="3" id="KW-1185">Reference proteome</keyword>
<keyword evidence="1" id="KW-1133">Transmembrane helix</keyword>
<name>A0A2H6CWQ2_TETHA</name>
<feature type="transmembrane region" description="Helical" evidence="1">
    <location>
        <begin position="133"/>
        <end position="153"/>
    </location>
</feature>
<evidence type="ECO:0000256" key="1">
    <source>
        <dbReference type="SAM" id="Phobius"/>
    </source>
</evidence>
<accession>A0A2H6CWQ2</accession>
<dbReference type="RefSeq" id="WP_103103753.1">
    <property type="nucleotide sequence ID" value="NZ_BDEC01000207.1"/>
</dbReference>
<feature type="transmembrane region" description="Helical" evidence="1">
    <location>
        <begin position="95"/>
        <end position="121"/>
    </location>
</feature>
<protein>
    <recommendedName>
        <fullName evidence="4">Lantibiotic ABC transporter permease</fullName>
    </recommendedName>
</protein>
<keyword evidence="1" id="KW-0472">Membrane</keyword>
<evidence type="ECO:0000313" key="2">
    <source>
        <dbReference type="EMBL" id="GBD69412.1"/>
    </source>
</evidence>
<dbReference type="AlphaFoldDB" id="A0A2H6CWQ2"/>
<feature type="transmembrane region" description="Helical" evidence="1">
    <location>
        <begin position="50"/>
        <end position="74"/>
    </location>
</feature>
<keyword evidence="1" id="KW-0812">Transmembrane</keyword>
<feature type="transmembrane region" description="Helical" evidence="1">
    <location>
        <begin position="165"/>
        <end position="196"/>
    </location>
</feature>
<dbReference type="Proteomes" id="UP000236214">
    <property type="component" value="Unassembled WGS sequence"/>
</dbReference>
<reference evidence="2 3" key="1">
    <citation type="submission" date="2016-05" db="EMBL/GenBank/DDBJ databases">
        <title>Whole genome sequencing of Tetragenococcus halophilus subsp. halophilus NISL 7118.</title>
        <authorList>
            <person name="Shiwa Y."/>
            <person name="Nishimura I."/>
            <person name="Yoshikawa H."/>
            <person name="Koyama Y."/>
            <person name="Oguma T."/>
        </authorList>
    </citation>
    <scope>NUCLEOTIDE SEQUENCE [LARGE SCALE GENOMIC DNA]</scope>
    <source>
        <strain evidence="2 3">NISL 7118</strain>
    </source>
</reference>
<organism evidence="2 3">
    <name type="scientific">Tetragenococcus halophilus subsp. halophilus</name>
    <dbReference type="NCBI Taxonomy" id="1513897"/>
    <lineage>
        <taxon>Bacteria</taxon>
        <taxon>Bacillati</taxon>
        <taxon>Bacillota</taxon>
        <taxon>Bacilli</taxon>
        <taxon>Lactobacillales</taxon>
        <taxon>Enterococcaceae</taxon>
        <taxon>Tetragenococcus</taxon>
    </lineage>
</organism>
<evidence type="ECO:0008006" key="4">
    <source>
        <dbReference type="Google" id="ProtNLM"/>
    </source>
</evidence>
<sequence>MLRLIHAHWMKTKNTSVRILCVSLPVIYSLILFLYFYSHQQLNLTAFDEYRVYFLFFTICALFILSIVVPLLLTPDIQAGNLANELRIGVSRTKLFISRFLFILFLVIAIELLATVLFFLLEIIFLNHFIHSFQLFVFMGIAVLFLCPLILFYQLLAFRFYYSGTLLAGIFFTLTGILLGTTGLGTFIWQFLPWVWPIRFIYYEMSEIDFNVFNQHWALTISSLLLTFLLMVLGIIWYNQWEGKMSLED</sequence>
<dbReference type="CDD" id="cd21503">
    <property type="entry name" value="ABC-2_lan_permease"/>
    <property type="match status" value="1"/>
</dbReference>
<comment type="caution">
    <text evidence="2">The sequence shown here is derived from an EMBL/GenBank/DDBJ whole genome shotgun (WGS) entry which is preliminary data.</text>
</comment>
<evidence type="ECO:0000313" key="3">
    <source>
        <dbReference type="Proteomes" id="UP000236214"/>
    </source>
</evidence>
<dbReference type="EMBL" id="BDEC01000207">
    <property type="protein sequence ID" value="GBD69412.1"/>
    <property type="molecule type" value="Genomic_DNA"/>
</dbReference>
<proteinExistence type="predicted"/>
<gene>
    <name evidence="2" type="ORF">TEHN7118_2218</name>
</gene>
<feature type="transmembrane region" description="Helical" evidence="1">
    <location>
        <begin position="216"/>
        <end position="238"/>
    </location>
</feature>
<feature type="transmembrane region" description="Helical" evidence="1">
    <location>
        <begin position="20"/>
        <end position="38"/>
    </location>
</feature>